<dbReference type="GeneID" id="18171355"/>
<reference evidence="1 2" key="1">
    <citation type="journal article" date="2011" name="Genome Biol.">
        <title>Genome sequence of the insect pathogenic fungus Cordyceps militaris, a valued traditional Chinese medicine.</title>
        <authorList>
            <person name="Zheng P."/>
            <person name="Xia Y."/>
            <person name="Xiao G."/>
            <person name="Xiong C."/>
            <person name="Hu X."/>
            <person name="Zhang S."/>
            <person name="Zheng H."/>
            <person name="Huang Y."/>
            <person name="Zhou Y."/>
            <person name="Wang S."/>
            <person name="Zhao G.P."/>
            <person name="Liu X."/>
            <person name="St Leger R.J."/>
            <person name="Wang C."/>
        </authorList>
    </citation>
    <scope>NUCLEOTIDE SEQUENCE [LARGE SCALE GENOMIC DNA]</scope>
    <source>
        <strain evidence="1 2">CM01</strain>
    </source>
</reference>
<dbReference type="HOGENOM" id="CLU_826429_0_0_1"/>
<name>G3JUJ4_CORMM</name>
<dbReference type="EMBL" id="JH126407">
    <property type="protein sequence ID" value="EGX87730.1"/>
    <property type="molecule type" value="Genomic_DNA"/>
</dbReference>
<proteinExistence type="predicted"/>
<sequence length="336" mass="36870">MYHNHCHMETLFPVLERAGRRKLAHGMTSSLANLETARRRGARLHVQHPPRAVTQYYCRYQVAQSRPGSVLESIVFPTKHLPGLLRVSRCWCDGQRPDERRRAEGRSLCTWPPISCRRAGAGHPVLRHGTRQGHSLSLPASRTAAGARIGRFVLAVYVFGLSCPRRIPSTSFFTRLVLCFCCAGAGGGASSILFTVSCARRPEPRPSACCRLVGGDDASAGRNPLRRCGYSLAQQSCIMCGLSEGSDWEVVFWLLRLDLEQAVGVGVSSYGCELIYRVALGRLGGPPLSQPDAVIFTCLGPSNRVYQSTTAADIYNSLATDHHEDKTEPEVDGEFK</sequence>
<dbReference type="VEuPathDB" id="FungiDB:CCM_09352"/>
<dbReference type="RefSeq" id="XP_006674549.1">
    <property type="nucleotide sequence ID" value="XM_006674486.1"/>
</dbReference>
<organism evidence="1 2">
    <name type="scientific">Cordyceps militaris (strain CM01)</name>
    <name type="common">Caterpillar fungus</name>
    <dbReference type="NCBI Taxonomy" id="983644"/>
    <lineage>
        <taxon>Eukaryota</taxon>
        <taxon>Fungi</taxon>
        <taxon>Dikarya</taxon>
        <taxon>Ascomycota</taxon>
        <taxon>Pezizomycotina</taxon>
        <taxon>Sordariomycetes</taxon>
        <taxon>Hypocreomycetidae</taxon>
        <taxon>Hypocreales</taxon>
        <taxon>Cordycipitaceae</taxon>
        <taxon>Cordyceps</taxon>
    </lineage>
</organism>
<keyword evidence="2" id="KW-1185">Reference proteome</keyword>
<protein>
    <submittedName>
        <fullName evidence="1">Uncharacterized protein</fullName>
    </submittedName>
</protein>
<dbReference type="AlphaFoldDB" id="G3JUJ4"/>
<dbReference type="InParanoid" id="G3JUJ4"/>
<dbReference type="Proteomes" id="UP000001610">
    <property type="component" value="Unassembled WGS sequence"/>
</dbReference>
<dbReference type="KEGG" id="cmt:CCM_09352"/>
<evidence type="ECO:0000313" key="2">
    <source>
        <dbReference type="Proteomes" id="UP000001610"/>
    </source>
</evidence>
<gene>
    <name evidence="1" type="ORF">CCM_09352</name>
</gene>
<accession>G3JUJ4</accession>
<evidence type="ECO:0000313" key="1">
    <source>
        <dbReference type="EMBL" id="EGX87730.1"/>
    </source>
</evidence>